<dbReference type="Proteomes" id="UP000199051">
    <property type="component" value="Unassembled WGS sequence"/>
</dbReference>
<evidence type="ECO:0000313" key="4">
    <source>
        <dbReference type="EMBL" id="SES45029.1"/>
    </source>
</evidence>
<dbReference type="InterPro" id="IPR036513">
    <property type="entry name" value="STAS_dom_sf"/>
</dbReference>
<dbReference type="PANTHER" id="PTHR33495">
    <property type="entry name" value="ANTI-SIGMA FACTOR ANTAGONIST TM_1081-RELATED-RELATED"/>
    <property type="match status" value="1"/>
</dbReference>
<dbReference type="EMBL" id="FOGI01000015">
    <property type="protein sequence ID" value="SES45029.1"/>
    <property type="molecule type" value="Genomic_DNA"/>
</dbReference>
<accession>A0A1H9XG65</accession>
<keyword evidence="5" id="KW-1185">Reference proteome</keyword>
<protein>
    <recommendedName>
        <fullName evidence="2">Anti-sigma factor antagonist</fullName>
    </recommendedName>
</protein>
<dbReference type="PROSITE" id="PS50801">
    <property type="entry name" value="STAS"/>
    <property type="match status" value="1"/>
</dbReference>
<evidence type="ECO:0000259" key="3">
    <source>
        <dbReference type="PROSITE" id="PS50801"/>
    </source>
</evidence>
<dbReference type="CDD" id="cd07043">
    <property type="entry name" value="STAS_anti-anti-sigma_factors"/>
    <property type="match status" value="1"/>
</dbReference>
<dbReference type="SUPFAM" id="SSF52091">
    <property type="entry name" value="SpoIIaa-like"/>
    <property type="match status" value="1"/>
</dbReference>
<dbReference type="InterPro" id="IPR002645">
    <property type="entry name" value="STAS_dom"/>
</dbReference>
<feature type="domain" description="STAS" evidence="3">
    <location>
        <begin position="5"/>
        <end position="110"/>
    </location>
</feature>
<dbReference type="RefSeq" id="WP_092785620.1">
    <property type="nucleotide sequence ID" value="NZ_FOGI01000015.1"/>
</dbReference>
<evidence type="ECO:0000313" key="5">
    <source>
        <dbReference type="Proteomes" id="UP000199051"/>
    </source>
</evidence>
<sequence length="110" mass="11324">MSTPFAVSAEQTSERTVLHARGEIDTSTAAILTDALARDSGAPVVVIDLTEVTFLASAGLAVLVAANQRTRTTGQRLITVSPPGSAVRRAIAAASLDHVLALAEDRTTAV</sequence>
<dbReference type="AlphaFoldDB" id="A0A1H9XG65"/>
<name>A0A1H9XG65_9PSEU</name>
<gene>
    <name evidence="4" type="ORF">SAMN04487818_1155</name>
</gene>
<comment type="similarity">
    <text evidence="1 2">Belongs to the anti-sigma-factor antagonist family.</text>
</comment>
<dbReference type="PANTHER" id="PTHR33495:SF2">
    <property type="entry name" value="ANTI-SIGMA FACTOR ANTAGONIST TM_1081-RELATED"/>
    <property type="match status" value="1"/>
</dbReference>
<dbReference type="NCBIfam" id="TIGR00377">
    <property type="entry name" value="ant_ant_sig"/>
    <property type="match status" value="1"/>
</dbReference>
<dbReference type="InterPro" id="IPR003658">
    <property type="entry name" value="Anti-sigma_ant"/>
</dbReference>
<dbReference type="GO" id="GO:0043856">
    <property type="term" value="F:anti-sigma factor antagonist activity"/>
    <property type="evidence" value="ECO:0007669"/>
    <property type="project" value="InterPro"/>
</dbReference>
<proteinExistence type="inferred from homology"/>
<evidence type="ECO:0000256" key="1">
    <source>
        <dbReference type="ARBA" id="ARBA00009013"/>
    </source>
</evidence>
<reference evidence="5" key="1">
    <citation type="submission" date="2016-10" db="EMBL/GenBank/DDBJ databases">
        <authorList>
            <person name="Varghese N."/>
            <person name="Submissions S."/>
        </authorList>
    </citation>
    <scope>NUCLEOTIDE SEQUENCE [LARGE SCALE GENOMIC DNA]</scope>
    <source>
        <strain evidence="5">DSM 44260</strain>
    </source>
</reference>
<dbReference type="STRING" id="155974.SAMN04487818_1155"/>
<evidence type="ECO:0000256" key="2">
    <source>
        <dbReference type="RuleBase" id="RU003749"/>
    </source>
</evidence>
<dbReference type="Pfam" id="PF01740">
    <property type="entry name" value="STAS"/>
    <property type="match status" value="1"/>
</dbReference>
<dbReference type="Gene3D" id="3.30.750.24">
    <property type="entry name" value="STAS domain"/>
    <property type="match status" value="1"/>
</dbReference>
<organism evidence="4 5">
    <name type="scientific">Actinokineospora terrae</name>
    <dbReference type="NCBI Taxonomy" id="155974"/>
    <lineage>
        <taxon>Bacteria</taxon>
        <taxon>Bacillati</taxon>
        <taxon>Actinomycetota</taxon>
        <taxon>Actinomycetes</taxon>
        <taxon>Pseudonocardiales</taxon>
        <taxon>Pseudonocardiaceae</taxon>
        <taxon>Actinokineospora</taxon>
    </lineage>
</organism>